<dbReference type="CDD" id="cd01076">
    <property type="entry name" value="NAD_bind_1_Glu_DH"/>
    <property type="match status" value="1"/>
</dbReference>
<keyword evidence="5" id="KW-0547">Nucleotide-binding</keyword>
<feature type="binding site" evidence="5">
    <location>
        <position position="98"/>
    </location>
    <ligand>
        <name>substrate</name>
    </ligand>
</feature>
<dbReference type="InterPro" id="IPR014362">
    <property type="entry name" value="Glu_DH"/>
</dbReference>
<feature type="binding site" evidence="5">
    <location>
        <position position="74"/>
    </location>
    <ligand>
        <name>substrate</name>
    </ligand>
</feature>
<feature type="active site" description="Proton donor" evidence="4">
    <location>
        <position position="110"/>
    </location>
</feature>
<dbReference type="InterPro" id="IPR033922">
    <property type="entry name" value="NAD_bind_Glu_DH"/>
</dbReference>
<name>A0A1F7Y2V3_9BACT</name>
<dbReference type="Pfam" id="PF00208">
    <property type="entry name" value="ELFV_dehydrog"/>
    <property type="match status" value="1"/>
</dbReference>
<dbReference type="SMART" id="SM00839">
    <property type="entry name" value="ELFV_dehydrog"/>
    <property type="match status" value="1"/>
</dbReference>
<feature type="binding site" evidence="5">
    <location>
        <position position="194"/>
    </location>
    <ligand>
        <name>NAD(+)</name>
        <dbReference type="ChEBI" id="CHEBI:57540"/>
    </ligand>
</feature>
<dbReference type="InterPro" id="IPR006097">
    <property type="entry name" value="Glu/Leu/Phe/Val/Trp_DH_dimer"/>
</dbReference>
<organism evidence="9 10">
    <name type="scientific">Candidatus Woesebacteria bacterium RIFCSPHIGHO2_01_FULL_38_9</name>
    <dbReference type="NCBI Taxonomy" id="1802492"/>
    <lineage>
        <taxon>Bacteria</taxon>
        <taxon>Candidatus Woeseibacteriota</taxon>
    </lineage>
</organism>
<dbReference type="InterPro" id="IPR006095">
    <property type="entry name" value="Glu/Leu/Phe/Val/Trp_DH"/>
</dbReference>
<dbReference type="Gene3D" id="3.40.50.720">
    <property type="entry name" value="NAD(P)-binding Rossmann-like Domain"/>
    <property type="match status" value="1"/>
</dbReference>
<feature type="site" description="Important for catalysis" evidence="6">
    <location>
        <position position="150"/>
    </location>
</feature>
<dbReference type="PRINTS" id="PR00082">
    <property type="entry name" value="GLFDHDRGNASE"/>
</dbReference>
<evidence type="ECO:0000256" key="2">
    <source>
        <dbReference type="ARBA" id="ARBA00023002"/>
    </source>
</evidence>
<dbReference type="InterPro" id="IPR036291">
    <property type="entry name" value="NAD(P)-bd_dom_sf"/>
</dbReference>
<evidence type="ECO:0000313" key="9">
    <source>
        <dbReference type="EMBL" id="OGM21621.1"/>
    </source>
</evidence>
<evidence type="ECO:0000256" key="1">
    <source>
        <dbReference type="ARBA" id="ARBA00006382"/>
    </source>
</evidence>
<comment type="caution">
    <text evidence="9">The sequence shown here is derived from an EMBL/GenBank/DDBJ whole genome shotgun (WGS) entry which is preliminary data.</text>
</comment>
<protein>
    <recommendedName>
        <fullName evidence="3">Glutamate dehydrogenase</fullName>
    </recommendedName>
</protein>
<feature type="domain" description="Glutamate/phenylalanine/leucine/valine/L-tryptophan dehydrogenase C-terminal" evidence="8">
    <location>
        <begin position="187"/>
        <end position="420"/>
    </location>
</feature>
<evidence type="ECO:0000259" key="8">
    <source>
        <dbReference type="SMART" id="SM00839"/>
    </source>
</evidence>
<dbReference type="Proteomes" id="UP000178419">
    <property type="component" value="Unassembled WGS sequence"/>
</dbReference>
<evidence type="ECO:0000256" key="4">
    <source>
        <dbReference type="PIRSR" id="PIRSR000185-1"/>
    </source>
</evidence>
<keyword evidence="5" id="KW-0520">NAD</keyword>
<evidence type="ECO:0000313" key="10">
    <source>
        <dbReference type="Proteomes" id="UP000178419"/>
    </source>
</evidence>
<dbReference type="PIRSF" id="PIRSF000185">
    <property type="entry name" value="Glu_DH"/>
    <property type="match status" value="1"/>
</dbReference>
<dbReference type="SUPFAM" id="SSF53223">
    <property type="entry name" value="Aminoacid dehydrogenase-like, N-terminal domain"/>
    <property type="match status" value="1"/>
</dbReference>
<evidence type="ECO:0000256" key="5">
    <source>
        <dbReference type="PIRSR" id="PIRSR000185-2"/>
    </source>
</evidence>
<dbReference type="GO" id="GO:0004352">
    <property type="term" value="F:glutamate dehydrogenase (NAD+) activity"/>
    <property type="evidence" value="ECO:0007669"/>
    <property type="project" value="TreeGrafter"/>
</dbReference>
<dbReference type="InterPro" id="IPR046346">
    <property type="entry name" value="Aminoacid_DH-like_N_sf"/>
</dbReference>
<dbReference type="EMBL" id="MGGE01000011">
    <property type="protein sequence ID" value="OGM21621.1"/>
    <property type="molecule type" value="Genomic_DNA"/>
</dbReference>
<proteinExistence type="inferred from homology"/>
<keyword evidence="2 3" id="KW-0560">Oxidoreductase</keyword>
<accession>A0A1F7Y2V3</accession>
<dbReference type="PANTHER" id="PTHR11606">
    <property type="entry name" value="GLUTAMATE DEHYDROGENASE"/>
    <property type="match status" value="1"/>
</dbReference>
<sequence>MASAFENAKKQINDSAGFLSKEYPDKSRFKKAIELLKRPQRVLKKKISIRLDSGKTETFQAYRSQHNDARGPFKGGIRFHPNVSEDEIIAFSTWMSIKCAVVGIPYGGGKGGIIVDPSLLSESELERLCKKYAEFLTPYIGPWKDIPAPDVNTGEREMAWMLDSYEKKVGHHAPATFTGKPLELGGSQGRTEATGLGGFYVLASYSEVTRMIPVKTTIAVQGFGNVGYWFAKFATGVGYKAVAISDSSGGIYDSNGLNVEKLSQLKEKYGSFNKIPKTKDHELITNNELLALKVDVLVPAALENAIHERNVKDIKAKVILEMANGPTTPEADAILSSNEVDILPDVLCNAGGVTVSYFEWVQNLNGYSWTKEKVIKELKKIMDSSFEEIYQVVQQKKVSYRKAAYILAIKRIVNAMMLRGRL</sequence>
<feature type="binding site" evidence="5">
    <location>
        <position position="356"/>
    </location>
    <ligand>
        <name>substrate</name>
    </ligand>
</feature>
<dbReference type="Gene3D" id="3.40.50.10860">
    <property type="entry name" value="Leucine Dehydrogenase, chain A, domain 1"/>
    <property type="match status" value="1"/>
</dbReference>
<reference evidence="9 10" key="1">
    <citation type="journal article" date="2016" name="Nat. Commun.">
        <title>Thousands of microbial genomes shed light on interconnected biogeochemical processes in an aquifer system.</title>
        <authorList>
            <person name="Anantharaman K."/>
            <person name="Brown C.T."/>
            <person name="Hug L.A."/>
            <person name="Sharon I."/>
            <person name="Castelle C.J."/>
            <person name="Probst A.J."/>
            <person name="Thomas B.C."/>
            <person name="Singh A."/>
            <person name="Wilkins M.J."/>
            <person name="Karaoz U."/>
            <person name="Brodie E.L."/>
            <person name="Williams K.H."/>
            <person name="Hubbard S.S."/>
            <person name="Banfield J.F."/>
        </authorList>
    </citation>
    <scope>NUCLEOTIDE SEQUENCE [LARGE SCALE GENOMIC DNA]</scope>
</reference>
<dbReference type="GO" id="GO:0006538">
    <property type="term" value="P:L-glutamate catabolic process"/>
    <property type="evidence" value="ECO:0007669"/>
    <property type="project" value="TreeGrafter"/>
</dbReference>
<dbReference type="GO" id="GO:0000166">
    <property type="term" value="F:nucleotide binding"/>
    <property type="evidence" value="ECO:0007669"/>
    <property type="project" value="UniProtKB-KW"/>
</dbReference>
<evidence type="ECO:0000256" key="7">
    <source>
        <dbReference type="RuleBase" id="RU004417"/>
    </source>
</evidence>
<gene>
    <name evidence="9" type="ORF">A2714_00640</name>
</gene>
<dbReference type="InterPro" id="IPR006096">
    <property type="entry name" value="Glu/Leu/Phe/Val/Trp_DH_C"/>
</dbReference>
<dbReference type="SUPFAM" id="SSF51735">
    <property type="entry name" value="NAD(P)-binding Rossmann-fold domains"/>
    <property type="match status" value="1"/>
</dbReference>
<dbReference type="PANTHER" id="PTHR11606:SF13">
    <property type="entry name" value="GLUTAMATE DEHYDROGENASE 1, MITOCHONDRIAL"/>
    <property type="match status" value="1"/>
</dbReference>
<dbReference type="AlphaFoldDB" id="A0A1F7Y2V3"/>
<feature type="binding site" evidence="5">
    <location>
        <position position="225"/>
    </location>
    <ligand>
        <name>NAD(+)</name>
        <dbReference type="ChEBI" id="CHEBI:57540"/>
    </ligand>
</feature>
<evidence type="ECO:0000256" key="6">
    <source>
        <dbReference type="PIRSR" id="PIRSR000185-3"/>
    </source>
</evidence>
<dbReference type="PROSITE" id="PS00074">
    <property type="entry name" value="GLFV_DEHYDROGENASE"/>
    <property type="match status" value="1"/>
</dbReference>
<evidence type="ECO:0000256" key="3">
    <source>
        <dbReference type="PIRNR" id="PIRNR000185"/>
    </source>
</evidence>
<dbReference type="InterPro" id="IPR033524">
    <property type="entry name" value="Glu/Leu/Phe/Val_DH_AS"/>
</dbReference>
<dbReference type="Pfam" id="PF02812">
    <property type="entry name" value="ELFV_dehydrog_N"/>
    <property type="match status" value="1"/>
</dbReference>
<comment type="similarity">
    <text evidence="1 3 7">Belongs to the Glu/Leu/Phe/Val dehydrogenases family.</text>
</comment>